<dbReference type="EMBL" id="KV454303">
    <property type="protein sequence ID" value="ODQ69606.1"/>
    <property type="molecule type" value="Genomic_DNA"/>
</dbReference>
<gene>
    <name evidence="2" type="ORF">LIPSTDRAFT_191473</name>
</gene>
<keyword evidence="1" id="KW-0472">Membrane</keyword>
<dbReference type="AlphaFoldDB" id="A0A1E3PW07"/>
<accession>A0A1E3PW07</accession>
<organism evidence="2 3">
    <name type="scientific">Lipomyces starkeyi NRRL Y-11557</name>
    <dbReference type="NCBI Taxonomy" id="675824"/>
    <lineage>
        <taxon>Eukaryota</taxon>
        <taxon>Fungi</taxon>
        <taxon>Dikarya</taxon>
        <taxon>Ascomycota</taxon>
        <taxon>Saccharomycotina</taxon>
        <taxon>Lipomycetes</taxon>
        <taxon>Lipomycetales</taxon>
        <taxon>Lipomycetaceae</taxon>
        <taxon>Lipomyces</taxon>
    </lineage>
</organism>
<proteinExistence type="predicted"/>
<sequence length="110" mass="12789">MRRLRPALSQDPQRLTFSVLSAAIWTISADVSSLQVPLGRPFLFSKTGGRFEIVPGDVEKEEVRPEHNLRVTSFSLYYIYIRFLLLSLIIIHRILLFSVKSYLYFFIPII</sequence>
<dbReference type="Proteomes" id="UP000094385">
    <property type="component" value="Unassembled WGS sequence"/>
</dbReference>
<feature type="transmembrane region" description="Helical" evidence="1">
    <location>
        <begin position="77"/>
        <end position="96"/>
    </location>
</feature>
<keyword evidence="1" id="KW-1133">Transmembrane helix</keyword>
<evidence type="ECO:0000313" key="2">
    <source>
        <dbReference type="EMBL" id="ODQ69606.1"/>
    </source>
</evidence>
<reference evidence="2 3" key="1">
    <citation type="journal article" date="2016" name="Proc. Natl. Acad. Sci. U.S.A.">
        <title>Comparative genomics of biotechnologically important yeasts.</title>
        <authorList>
            <person name="Riley R."/>
            <person name="Haridas S."/>
            <person name="Wolfe K.H."/>
            <person name="Lopes M.R."/>
            <person name="Hittinger C.T."/>
            <person name="Goeker M."/>
            <person name="Salamov A.A."/>
            <person name="Wisecaver J.H."/>
            <person name="Long T.M."/>
            <person name="Calvey C.H."/>
            <person name="Aerts A.L."/>
            <person name="Barry K.W."/>
            <person name="Choi C."/>
            <person name="Clum A."/>
            <person name="Coughlan A.Y."/>
            <person name="Deshpande S."/>
            <person name="Douglass A.P."/>
            <person name="Hanson S.J."/>
            <person name="Klenk H.-P."/>
            <person name="LaButti K.M."/>
            <person name="Lapidus A."/>
            <person name="Lindquist E.A."/>
            <person name="Lipzen A.M."/>
            <person name="Meier-Kolthoff J.P."/>
            <person name="Ohm R.A."/>
            <person name="Otillar R.P."/>
            <person name="Pangilinan J.L."/>
            <person name="Peng Y."/>
            <person name="Rokas A."/>
            <person name="Rosa C.A."/>
            <person name="Scheuner C."/>
            <person name="Sibirny A.A."/>
            <person name="Slot J.C."/>
            <person name="Stielow J.B."/>
            <person name="Sun H."/>
            <person name="Kurtzman C.P."/>
            <person name="Blackwell M."/>
            <person name="Grigoriev I.V."/>
            <person name="Jeffries T.W."/>
        </authorList>
    </citation>
    <scope>NUCLEOTIDE SEQUENCE [LARGE SCALE GENOMIC DNA]</scope>
    <source>
        <strain evidence="2 3">NRRL Y-11557</strain>
    </source>
</reference>
<keyword evidence="1" id="KW-0812">Transmembrane</keyword>
<keyword evidence="3" id="KW-1185">Reference proteome</keyword>
<protein>
    <submittedName>
        <fullName evidence="2">Uncharacterized protein</fullName>
    </submittedName>
</protein>
<evidence type="ECO:0000313" key="3">
    <source>
        <dbReference type="Proteomes" id="UP000094385"/>
    </source>
</evidence>
<evidence type="ECO:0000256" key="1">
    <source>
        <dbReference type="SAM" id="Phobius"/>
    </source>
</evidence>
<name>A0A1E3PW07_LIPST</name>